<organism evidence="2 3">
    <name type="scientific">Holothuria leucospilota</name>
    <name type="common">Black long sea cucumber</name>
    <name type="synonym">Mertensiothuria leucospilota</name>
    <dbReference type="NCBI Taxonomy" id="206669"/>
    <lineage>
        <taxon>Eukaryota</taxon>
        <taxon>Metazoa</taxon>
        <taxon>Echinodermata</taxon>
        <taxon>Eleutherozoa</taxon>
        <taxon>Echinozoa</taxon>
        <taxon>Holothuroidea</taxon>
        <taxon>Aspidochirotacea</taxon>
        <taxon>Aspidochirotida</taxon>
        <taxon>Holothuriidae</taxon>
        <taxon>Holothuria</taxon>
    </lineage>
</organism>
<evidence type="ECO:0000259" key="1">
    <source>
        <dbReference type="Pfam" id="PF08241"/>
    </source>
</evidence>
<dbReference type="GO" id="GO:0008757">
    <property type="term" value="F:S-adenosylmethionine-dependent methyltransferase activity"/>
    <property type="evidence" value="ECO:0007669"/>
    <property type="project" value="InterPro"/>
</dbReference>
<feature type="domain" description="Methyltransferase type 11" evidence="1">
    <location>
        <begin position="7"/>
        <end position="88"/>
    </location>
</feature>
<dbReference type="InterPro" id="IPR029063">
    <property type="entry name" value="SAM-dependent_MTases_sf"/>
</dbReference>
<reference evidence="2" key="1">
    <citation type="submission" date="2021-10" db="EMBL/GenBank/DDBJ databases">
        <title>Tropical sea cucumber genome reveals ecological adaptation and Cuvierian tubules defense mechanism.</title>
        <authorList>
            <person name="Chen T."/>
        </authorList>
    </citation>
    <scope>NUCLEOTIDE SEQUENCE</scope>
    <source>
        <strain evidence="2">Nanhai2018</strain>
        <tissue evidence="2">Muscle</tissue>
    </source>
</reference>
<dbReference type="Pfam" id="PF08241">
    <property type="entry name" value="Methyltransf_11"/>
    <property type="match status" value="1"/>
</dbReference>
<comment type="caution">
    <text evidence="2">The sequence shown here is derived from an EMBL/GenBank/DDBJ whole genome shotgun (WGS) entry which is preliminary data.</text>
</comment>
<sequence length="152" mass="17671">MLHSLFKMDGKVYGIDFSPAMMTEAMNLLKEEISSNKVQLTLGDVADLPYRDDSIDKVFHCNCYYFWDDQQKVLNNINRILRPGGFMITILNKTSLGKAVERGFLTKEQVDPEKYMDELRKTHFCNVDINDFNFKNSEGTYQVIRAIKHSMK</sequence>
<name>A0A9Q0YGB3_HOLLE</name>
<dbReference type="CDD" id="cd02440">
    <property type="entry name" value="AdoMet_MTases"/>
    <property type="match status" value="1"/>
</dbReference>
<dbReference type="OrthoDB" id="10250730at2759"/>
<gene>
    <name evidence="2" type="ORF">HOLleu_41705</name>
</gene>
<keyword evidence="3" id="KW-1185">Reference proteome</keyword>
<dbReference type="EMBL" id="JAIZAY010000023">
    <property type="protein sequence ID" value="KAJ8019919.1"/>
    <property type="molecule type" value="Genomic_DNA"/>
</dbReference>
<proteinExistence type="predicted"/>
<protein>
    <recommendedName>
        <fullName evidence="1">Methyltransferase type 11 domain-containing protein</fullName>
    </recommendedName>
</protein>
<evidence type="ECO:0000313" key="2">
    <source>
        <dbReference type="EMBL" id="KAJ8019919.1"/>
    </source>
</evidence>
<evidence type="ECO:0000313" key="3">
    <source>
        <dbReference type="Proteomes" id="UP001152320"/>
    </source>
</evidence>
<accession>A0A9Q0YGB3</accession>
<dbReference type="AlphaFoldDB" id="A0A9Q0YGB3"/>
<dbReference type="Proteomes" id="UP001152320">
    <property type="component" value="Chromosome 23"/>
</dbReference>
<dbReference type="InterPro" id="IPR013216">
    <property type="entry name" value="Methyltransf_11"/>
</dbReference>
<dbReference type="Gene3D" id="3.40.50.150">
    <property type="entry name" value="Vaccinia Virus protein VP39"/>
    <property type="match status" value="1"/>
</dbReference>
<dbReference type="SUPFAM" id="SSF53335">
    <property type="entry name" value="S-adenosyl-L-methionine-dependent methyltransferases"/>
    <property type="match status" value="1"/>
</dbReference>